<gene>
    <name evidence="2" type="ORF">ACFQ3Q_03650</name>
</gene>
<accession>A0ABW3NQ04</accession>
<protein>
    <submittedName>
        <fullName evidence="2">Uncharacterized protein</fullName>
    </submittedName>
</protein>
<organism evidence="2 3">
    <name type="scientific">Salegentibacter chungangensis</name>
    <dbReference type="NCBI Taxonomy" id="1335724"/>
    <lineage>
        <taxon>Bacteria</taxon>
        <taxon>Pseudomonadati</taxon>
        <taxon>Bacteroidota</taxon>
        <taxon>Flavobacteriia</taxon>
        <taxon>Flavobacteriales</taxon>
        <taxon>Flavobacteriaceae</taxon>
        <taxon>Salegentibacter</taxon>
    </lineage>
</organism>
<proteinExistence type="predicted"/>
<dbReference type="Proteomes" id="UP001597131">
    <property type="component" value="Unassembled WGS sequence"/>
</dbReference>
<sequence>MRILLSAILILTFNLPAFAQDCACCTDSHKAFDFWVGDWEVYDTKGNKIGENSIKKLEKDCIISEHWRGAKGTTGRSYNYYNSQDGTWNQVWIDSQGQNLVLKGKAEENRMLLKSELTKGKDGTEYYNRITWTKNSDESVIQLWETLSKEGKVIKELFKGIYKKAK</sequence>
<dbReference type="EMBL" id="JBHTLI010000001">
    <property type="protein sequence ID" value="MFD1094834.1"/>
    <property type="molecule type" value="Genomic_DNA"/>
</dbReference>
<name>A0ABW3NQ04_9FLAO</name>
<evidence type="ECO:0000256" key="1">
    <source>
        <dbReference type="SAM" id="SignalP"/>
    </source>
</evidence>
<keyword evidence="1" id="KW-0732">Signal</keyword>
<reference evidence="3" key="1">
    <citation type="journal article" date="2019" name="Int. J. Syst. Evol. Microbiol.">
        <title>The Global Catalogue of Microorganisms (GCM) 10K type strain sequencing project: providing services to taxonomists for standard genome sequencing and annotation.</title>
        <authorList>
            <consortium name="The Broad Institute Genomics Platform"/>
            <consortium name="The Broad Institute Genome Sequencing Center for Infectious Disease"/>
            <person name="Wu L."/>
            <person name="Ma J."/>
        </authorList>
    </citation>
    <scope>NUCLEOTIDE SEQUENCE [LARGE SCALE GENOMIC DNA]</scope>
    <source>
        <strain evidence="3">CCUG 64793</strain>
    </source>
</reference>
<feature type="signal peptide" evidence="1">
    <location>
        <begin position="1"/>
        <end position="19"/>
    </location>
</feature>
<feature type="chain" id="PRO_5047305130" evidence="1">
    <location>
        <begin position="20"/>
        <end position="166"/>
    </location>
</feature>
<comment type="caution">
    <text evidence="2">The sequence shown here is derived from an EMBL/GenBank/DDBJ whole genome shotgun (WGS) entry which is preliminary data.</text>
</comment>
<keyword evidence="3" id="KW-1185">Reference proteome</keyword>
<evidence type="ECO:0000313" key="3">
    <source>
        <dbReference type="Proteomes" id="UP001597131"/>
    </source>
</evidence>
<evidence type="ECO:0000313" key="2">
    <source>
        <dbReference type="EMBL" id="MFD1094834.1"/>
    </source>
</evidence>
<dbReference type="RefSeq" id="WP_380743018.1">
    <property type="nucleotide sequence ID" value="NZ_JBHTLI010000001.1"/>
</dbReference>